<keyword evidence="2" id="KW-1185">Reference proteome</keyword>
<reference evidence="1" key="1">
    <citation type="submission" date="2022-12" db="EMBL/GenBank/DDBJ databases">
        <title>Genome Sequence of Lasiodiplodia mahajangana.</title>
        <authorList>
            <person name="Buettner E."/>
        </authorList>
    </citation>
    <scope>NUCLEOTIDE SEQUENCE</scope>
    <source>
        <strain evidence="1">VT137</strain>
    </source>
</reference>
<evidence type="ECO:0000313" key="2">
    <source>
        <dbReference type="Proteomes" id="UP001153332"/>
    </source>
</evidence>
<name>A0ACC2JQY1_9PEZI</name>
<protein>
    <submittedName>
        <fullName evidence="1">Uncharacterized protein</fullName>
    </submittedName>
</protein>
<dbReference type="Proteomes" id="UP001153332">
    <property type="component" value="Unassembled WGS sequence"/>
</dbReference>
<organism evidence="1 2">
    <name type="scientific">Lasiodiplodia mahajangana</name>
    <dbReference type="NCBI Taxonomy" id="1108764"/>
    <lineage>
        <taxon>Eukaryota</taxon>
        <taxon>Fungi</taxon>
        <taxon>Dikarya</taxon>
        <taxon>Ascomycota</taxon>
        <taxon>Pezizomycotina</taxon>
        <taxon>Dothideomycetes</taxon>
        <taxon>Dothideomycetes incertae sedis</taxon>
        <taxon>Botryosphaeriales</taxon>
        <taxon>Botryosphaeriaceae</taxon>
        <taxon>Lasiodiplodia</taxon>
    </lineage>
</organism>
<dbReference type="EMBL" id="JAPUUL010000717">
    <property type="protein sequence ID" value="KAJ8129593.1"/>
    <property type="molecule type" value="Genomic_DNA"/>
</dbReference>
<proteinExistence type="predicted"/>
<gene>
    <name evidence="1" type="ORF">O1611_g4038</name>
</gene>
<evidence type="ECO:0000313" key="1">
    <source>
        <dbReference type="EMBL" id="KAJ8129593.1"/>
    </source>
</evidence>
<comment type="caution">
    <text evidence="1">The sequence shown here is derived from an EMBL/GenBank/DDBJ whole genome shotgun (WGS) entry which is preliminary data.</text>
</comment>
<sequence>MQPIKVFNGRHGAGPNPWKVILVLADLGLPYEIEWIDYKEAKEEPYTLLNPNGRLPAIVDPNTGVTLFESGAIINYIVDVYDTQRKLTYGDDRLGEKYLVQSWLMFQMSGQGPMFGQKAWFTFFHVEENLTTPIKRYATETKRICSVIDKTLRRQRERLSQGNDEPVWLVGDHYTYADLSFIPWNRILLEGLFPEGETKDWEAEMPEFYKWHRNLVNLPKVKEVLELQAECIRTMKDSASEVRNRQADARKT</sequence>
<accession>A0ACC2JQY1</accession>